<proteinExistence type="predicted"/>
<reference evidence="1 2" key="1">
    <citation type="submission" date="2021-04" db="EMBL/GenBank/DDBJ databases">
        <authorList>
            <person name="Bliznina A."/>
        </authorList>
    </citation>
    <scope>NUCLEOTIDE SEQUENCE [LARGE SCALE GENOMIC DNA]</scope>
</reference>
<evidence type="ECO:0000313" key="2">
    <source>
        <dbReference type="Proteomes" id="UP001158576"/>
    </source>
</evidence>
<accession>A0ABN7SXV4</accession>
<evidence type="ECO:0000313" key="1">
    <source>
        <dbReference type="EMBL" id="CAG5105716.1"/>
    </source>
</evidence>
<organism evidence="1 2">
    <name type="scientific">Oikopleura dioica</name>
    <name type="common">Tunicate</name>
    <dbReference type="NCBI Taxonomy" id="34765"/>
    <lineage>
        <taxon>Eukaryota</taxon>
        <taxon>Metazoa</taxon>
        <taxon>Chordata</taxon>
        <taxon>Tunicata</taxon>
        <taxon>Appendicularia</taxon>
        <taxon>Copelata</taxon>
        <taxon>Oikopleuridae</taxon>
        <taxon>Oikopleura</taxon>
    </lineage>
</organism>
<gene>
    <name evidence="1" type="ORF">OKIOD_LOCUS11154</name>
</gene>
<dbReference type="Proteomes" id="UP001158576">
    <property type="component" value="Chromosome 1"/>
</dbReference>
<dbReference type="EMBL" id="OU015566">
    <property type="protein sequence ID" value="CAG5105716.1"/>
    <property type="molecule type" value="Genomic_DNA"/>
</dbReference>
<sequence length="76" mass="8275">MPSLNRKGCQVCVACSDGSITMINYNNYHLKLEKNGQHTKAPQSKLLHLPAALSSLPVAKMASSKCGPNQVYYVQP</sequence>
<protein>
    <submittedName>
        <fullName evidence="1">Oidioi.mRNA.OKI2018_I69.chr1.g2389.t2.cds</fullName>
    </submittedName>
</protein>
<keyword evidence="2" id="KW-1185">Reference proteome</keyword>
<name>A0ABN7SXV4_OIKDI</name>